<dbReference type="InterPro" id="IPR050116">
    <property type="entry name" value="DNA_polymerase-Y"/>
</dbReference>
<evidence type="ECO:0000256" key="3">
    <source>
        <dbReference type="ARBA" id="ARBA00011245"/>
    </source>
</evidence>
<keyword evidence="5 16" id="KW-0963">Cytoplasm</keyword>
<dbReference type="SUPFAM" id="SSF56672">
    <property type="entry name" value="DNA/RNA polymerases"/>
    <property type="match status" value="1"/>
</dbReference>
<comment type="function">
    <text evidence="16">Poorly processive, error-prone DNA polymerase involved in untargeted mutagenesis. Copies undamaged DNA at stalled replication forks, which arise in vivo from mismatched or misaligned primer ends. These misaligned primers can be extended by PolIV. Exhibits no 3'-5' exonuclease (proofreading) activity. May be involved in translesional synthesis, in conjunction with the beta clamp from PolIII.</text>
</comment>
<evidence type="ECO:0000256" key="2">
    <source>
        <dbReference type="ARBA" id="ARBA00010945"/>
    </source>
</evidence>
<evidence type="ECO:0000256" key="8">
    <source>
        <dbReference type="ARBA" id="ARBA00022705"/>
    </source>
</evidence>
<dbReference type="InterPro" id="IPR017961">
    <property type="entry name" value="DNA_pol_Y-fam_little_finger"/>
</dbReference>
<dbReference type="InterPro" id="IPR001126">
    <property type="entry name" value="UmuC"/>
</dbReference>
<keyword evidence="12 16" id="KW-0239">DNA-directed DNA polymerase</keyword>
<dbReference type="InterPro" id="IPR022880">
    <property type="entry name" value="DNApol_IV"/>
</dbReference>
<dbReference type="Gene3D" id="1.10.150.20">
    <property type="entry name" value="5' to 3' exonuclease, C-terminal subdomain"/>
    <property type="match status" value="1"/>
</dbReference>
<feature type="domain" description="UmuC" evidence="17">
    <location>
        <begin position="9"/>
        <end position="189"/>
    </location>
</feature>
<dbReference type="EC" id="2.7.7.7" evidence="16"/>
<keyword evidence="4 16" id="KW-0515">Mutator protein</keyword>
<feature type="active site" evidence="16">
    <location>
        <position position="107"/>
    </location>
</feature>
<dbReference type="PANTHER" id="PTHR11076:SF33">
    <property type="entry name" value="DNA POLYMERASE KAPPA"/>
    <property type="match status" value="1"/>
</dbReference>
<reference evidence="18" key="1">
    <citation type="submission" date="2016-08" db="EMBL/GenBank/DDBJ databases">
        <authorList>
            <person name="Seilhamer J.J."/>
        </authorList>
    </citation>
    <scope>NUCLEOTIDE SEQUENCE</scope>
    <source>
        <strain evidence="18">86</strain>
    </source>
</reference>
<evidence type="ECO:0000256" key="5">
    <source>
        <dbReference type="ARBA" id="ARBA00022490"/>
    </source>
</evidence>
<evidence type="ECO:0000256" key="10">
    <source>
        <dbReference type="ARBA" id="ARBA00022763"/>
    </source>
</evidence>
<dbReference type="HAMAP" id="MF_01113">
    <property type="entry name" value="DNApol_IV"/>
    <property type="match status" value="1"/>
</dbReference>
<evidence type="ECO:0000256" key="9">
    <source>
        <dbReference type="ARBA" id="ARBA00022723"/>
    </source>
</evidence>
<dbReference type="InterPro" id="IPR043502">
    <property type="entry name" value="DNA/RNA_pol_sf"/>
</dbReference>
<comment type="similarity">
    <text evidence="2 16">Belongs to the DNA polymerase type-Y family.</text>
</comment>
<dbReference type="EMBL" id="FMJE01000005">
    <property type="protein sequence ID" value="SCM82512.1"/>
    <property type="molecule type" value="Genomic_DNA"/>
</dbReference>
<organism evidence="18">
    <name type="scientific">uncultured Sporomusa sp</name>
    <dbReference type="NCBI Taxonomy" id="307249"/>
    <lineage>
        <taxon>Bacteria</taxon>
        <taxon>Bacillati</taxon>
        <taxon>Bacillota</taxon>
        <taxon>Negativicutes</taxon>
        <taxon>Selenomonadales</taxon>
        <taxon>Sporomusaceae</taxon>
        <taxon>Sporomusa</taxon>
        <taxon>environmental samples</taxon>
    </lineage>
</organism>
<dbReference type="Gene3D" id="3.30.70.270">
    <property type="match status" value="1"/>
</dbReference>
<evidence type="ECO:0000313" key="18">
    <source>
        <dbReference type="EMBL" id="SCM82512.1"/>
    </source>
</evidence>
<keyword evidence="9 16" id="KW-0479">Metal-binding</keyword>
<comment type="catalytic activity">
    <reaction evidence="15 16">
        <text>DNA(n) + a 2'-deoxyribonucleoside 5'-triphosphate = DNA(n+1) + diphosphate</text>
        <dbReference type="Rhea" id="RHEA:22508"/>
        <dbReference type="Rhea" id="RHEA-COMP:17339"/>
        <dbReference type="Rhea" id="RHEA-COMP:17340"/>
        <dbReference type="ChEBI" id="CHEBI:33019"/>
        <dbReference type="ChEBI" id="CHEBI:61560"/>
        <dbReference type="ChEBI" id="CHEBI:173112"/>
        <dbReference type="EC" id="2.7.7.7"/>
    </reaction>
</comment>
<dbReference type="RefSeq" id="WP_288185174.1">
    <property type="nucleotide sequence ID" value="NZ_LT608335.1"/>
</dbReference>
<dbReference type="InterPro" id="IPR036775">
    <property type="entry name" value="DNA_pol_Y-fam_lit_finger_sf"/>
</dbReference>
<keyword evidence="13 16" id="KW-0238">DNA-binding</keyword>
<evidence type="ECO:0000259" key="17">
    <source>
        <dbReference type="PROSITE" id="PS50173"/>
    </source>
</evidence>
<feature type="binding site" evidence="16">
    <location>
        <position position="106"/>
    </location>
    <ligand>
        <name>Mg(2+)</name>
        <dbReference type="ChEBI" id="CHEBI:18420"/>
    </ligand>
</feature>
<dbReference type="PANTHER" id="PTHR11076">
    <property type="entry name" value="DNA REPAIR POLYMERASE UMUC / TRANSFERASE FAMILY MEMBER"/>
    <property type="match status" value="1"/>
</dbReference>
<dbReference type="GO" id="GO:0009432">
    <property type="term" value="P:SOS response"/>
    <property type="evidence" value="ECO:0007669"/>
    <property type="project" value="TreeGrafter"/>
</dbReference>
<dbReference type="FunFam" id="3.40.1170.60:FF:000001">
    <property type="entry name" value="DNA polymerase IV"/>
    <property type="match status" value="1"/>
</dbReference>
<dbReference type="NCBIfam" id="NF002751">
    <property type="entry name" value="PRK02794.1"/>
    <property type="match status" value="1"/>
</dbReference>
<evidence type="ECO:0000256" key="14">
    <source>
        <dbReference type="ARBA" id="ARBA00023204"/>
    </source>
</evidence>
<accession>A0A212LYA3</accession>
<dbReference type="CDD" id="cd03586">
    <property type="entry name" value="PolY_Pol_IV_kappa"/>
    <property type="match status" value="1"/>
</dbReference>
<evidence type="ECO:0000256" key="11">
    <source>
        <dbReference type="ARBA" id="ARBA00022842"/>
    </source>
</evidence>
<dbReference type="Pfam" id="PF11798">
    <property type="entry name" value="IMS_HHH"/>
    <property type="match status" value="1"/>
</dbReference>
<evidence type="ECO:0000256" key="6">
    <source>
        <dbReference type="ARBA" id="ARBA00022679"/>
    </source>
</evidence>
<keyword evidence="6 16" id="KW-0808">Transferase</keyword>
<dbReference type="Gene3D" id="3.30.1490.100">
    <property type="entry name" value="DNA polymerase, Y-family, little finger domain"/>
    <property type="match status" value="1"/>
</dbReference>
<evidence type="ECO:0000256" key="7">
    <source>
        <dbReference type="ARBA" id="ARBA00022695"/>
    </source>
</evidence>
<keyword evidence="7 16" id="KW-0548">Nucleotidyltransferase</keyword>
<comment type="subcellular location">
    <subcellularLocation>
        <location evidence="1 16">Cytoplasm</location>
    </subcellularLocation>
</comment>
<dbReference type="GO" id="GO:0006281">
    <property type="term" value="P:DNA repair"/>
    <property type="evidence" value="ECO:0007669"/>
    <property type="project" value="UniProtKB-UniRule"/>
</dbReference>
<name>A0A212LYA3_9FIRM</name>
<sequence length="391" mass="43858">MEQKRSRWILHSDADCFYAAIEQRDRGYHGKPVIVGGLEGRGVVATCSYEARRFGVHSAMSMREAKQRCPQGIFLSPDMRKYAYVSEQIRQIYESFSPLVEPLSLDECFMDLTGMELLYPGGVEDIACRIKDQISKEINITVSIGVSHNKFLAKLASDLKKPDGLVIIKPGEEIELLAPMPVTRLWGVGEATARSLKHIGVKTVADVRTLDITALERLLGKYGAELFKLAWGKDDRPVVPDREAKSIGSENTFLQDIWSKENIEAELLALAEKTGWRLRQAGLSGRTVTVKIRYSSFHTITRSLTLPTPVNLDEVIYETAKTIMEKVPIQEGVRLLGITVSHLSEGCNQLDLFNEVNEKREKVTAVVDQLKGRFGHSIIMRGKLLEQKTNK</sequence>
<dbReference type="AlphaFoldDB" id="A0A212LYA3"/>
<evidence type="ECO:0000256" key="16">
    <source>
        <dbReference type="HAMAP-Rule" id="MF_01113"/>
    </source>
</evidence>
<evidence type="ECO:0000256" key="12">
    <source>
        <dbReference type="ARBA" id="ARBA00022932"/>
    </source>
</evidence>
<dbReference type="InterPro" id="IPR043128">
    <property type="entry name" value="Rev_trsase/Diguanyl_cyclase"/>
</dbReference>
<proteinExistence type="inferred from homology"/>
<gene>
    <name evidence="16 18" type="primary">dinB</name>
    <name evidence="18" type="ORF">KL86SPO_50283</name>
</gene>
<dbReference type="GO" id="GO:0000287">
    <property type="term" value="F:magnesium ion binding"/>
    <property type="evidence" value="ECO:0007669"/>
    <property type="project" value="UniProtKB-UniRule"/>
</dbReference>
<dbReference type="SUPFAM" id="SSF100879">
    <property type="entry name" value="Lesion bypass DNA polymerase (Y-family), little finger domain"/>
    <property type="match status" value="1"/>
</dbReference>
<protein>
    <recommendedName>
        <fullName evidence="16">DNA polymerase IV</fullName>
        <shortName evidence="16">Pol IV</shortName>
        <ecNumber evidence="16">2.7.7.7</ecNumber>
    </recommendedName>
</protein>
<feature type="site" description="Substrate discrimination" evidence="16">
    <location>
        <position position="18"/>
    </location>
</feature>
<evidence type="ECO:0000256" key="13">
    <source>
        <dbReference type="ARBA" id="ARBA00023125"/>
    </source>
</evidence>
<dbReference type="GO" id="GO:0006261">
    <property type="term" value="P:DNA-templated DNA replication"/>
    <property type="evidence" value="ECO:0007669"/>
    <property type="project" value="UniProtKB-UniRule"/>
</dbReference>
<comment type="cofactor">
    <cofactor evidence="16">
        <name>Mg(2+)</name>
        <dbReference type="ChEBI" id="CHEBI:18420"/>
    </cofactor>
    <text evidence="16">Binds 2 magnesium ions per subunit.</text>
</comment>
<dbReference type="Gene3D" id="3.40.1170.60">
    <property type="match status" value="1"/>
</dbReference>
<dbReference type="GO" id="GO:0042276">
    <property type="term" value="P:error-prone translesion synthesis"/>
    <property type="evidence" value="ECO:0007669"/>
    <property type="project" value="TreeGrafter"/>
</dbReference>
<dbReference type="GO" id="GO:0005829">
    <property type="term" value="C:cytosol"/>
    <property type="evidence" value="ECO:0007669"/>
    <property type="project" value="TreeGrafter"/>
</dbReference>
<evidence type="ECO:0000256" key="4">
    <source>
        <dbReference type="ARBA" id="ARBA00022457"/>
    </source>
</evidence>
<keyword evidence="10 16" id="KW-0227">DNA damage</keyword>
<evidence type="ECO:0000256" key="15">
    <source>
        <dbReference type="ARBA" id="ARBA00049244"/>
    </source>
</evidence>
<evidence type="ECO:0000256" key="1">
    <source>
        <dbReference type="ARBA" id="ARBA00004496"/>
    </source>
</evidence>
<comment type="subunit">
    <text evidence="3 16">Monomer.</text>
</comment>
<keyword evidence="14 16" id="KW-0234">DNA repair</keyword>
<dbReference type="NCBIfam" id="NF002677">
    <property type="entry name" value="PRK02406.1"/>
    <property type="match status" value="1"/>
</dbReference>
<keyword evidence="8 16" id="KW-0235">DNA replication</keyword>
<dbReference type="FunFam" id="3.30.1490.100:FF:000004">
    <property type="entry name" value="DNA polymerase IV"/>
    <property type="match status" value="1"/>
</dbReference>
<dbReference type="Pfam" id="PF00817">
    <property type="entry name" value="IMS"/>
    <property type="match status" value="1"/>
</dbReference>
<keyword evidence="11 16" id="KW-0460">Magnesium</keyword>
<dbReference type="GO" id="GO:0003887">
    <property type="term" value="F:DNA-directed DNA polymerase activity"/>
    <property type="evidence" value="ECO:0007669"/>
    <property type="project" value="UniProtKB-UniRule"/>
</dbReference>
<dbReference type="InterPro" id="IPR024728">
    <property type="entry name" value="PolY_HhH_motif"/>
</dbReference>
<dbReference type="PROSITE" id="PS50173">
    <property type="entry name" value="UMUC"/>
    <property type="match status" value="1"/>
</dbReference>
<dbReference type="GO" id="GO:0003684">
    <property type="term" value="F:damaged DNA binding"/>
    <property type="evidence" value="ECO:0007669"/>
    <property type="project" value="InterPro"/>
</dbReference>
<dbReference type="Pfam" id="PF11799">
    <property type="entry name" value="IMS_C"/>
    <property type="match status" value="1"/>
</dbReference>
<feature type="binding site" evidence="16">
    <location>
        <position position="13"/>
    </location>
    <ligand>
        <name>Mg(2+)</name>
        <dbReference type="ChEBI" id="CHEBI:18420"/>
    </ligand>
</feature>
<dbReference type="NCBIfam" id="NF002882">
    <property type="entry name" value="PRK03348.1"/>
    <property type="match status" value="1"/>
</dbReference>